<evidence type="ECO:0000256" key="1">
    <source>
        <dbReference type="SAM" id="MobiDB-lite"/>
    </source>
</evidence>
<dbReference type="RefSeq" id="WP_229789953.1">
    <property type="nucleotide sequence ID" value="NZ_BMQC01000026.1"/>
</dbReference>
<organism evidence="2 3">
    <name type="scientific">Pilimelia terevasa</name>
    <dbReference type="NCBI Taxonomy" id="53372"/>
    <lineage>
        <taxon>Bacteria</taxon>
        <taxon>Bacillati</taxon>
        <taxon>Actinomycetota</taxon>
        <taxon>Actinomycetes</taxon>
        <taxon>Micromonosporales</taxon>
        <taxon>Micromonosporaceae</taxon>
        <taxon>Pilimelia</taxon>
    </lineage>
</organism>
<gene>
    <name evidence="2" type="ORF">GCM10010124_40540</name>
</gene>
<feature type="region of interest" description="Disordered" evidence="1">
    <location>
        <begin position="28"/>
        <end position="51"/>
    </location>
</feature>
<dbReference type="EMBL" id="BMQC01000026">
    <property type="protein sequence ID" value="GGK43632.1"/>
    <property type="molecule type" value="Genomic_DNA"/>
</dbReference>
<evidence type="ECO:0000313" key="2">
    <source>
        <dbReference type="EMBL" id="GGK43632.1"/>
    </source>
</evidence>
<accession>A0A8J3BS88</accession>
<reference evidence="2" key="2">
    <citation type="submission" date="2020-09" db="EMBL/GenBank/DDBJ databases">
        <authorList>
            <person name="Sun Q."/>
            <person name="Ohkuma M."/>
        </authorList>
    </citation>
    <scope>NUCLEOTIDE SEQUENCE</scope>
    <source>
        <strain evidence="2">JCM 3091</strain>
    </source>
</reference>
<keyword evidence="3" id="KW-1185">Reference proteome</keyword>
<dbReference type="Proteomes" id="UP000662200">
    <property type="component" value="Unassembled WGS sequence"/>
</dbReference>
<proteinExistence type="predicted"/>
<sequence>MDGSPDPLFAAHRRAFPARVRYRHPDPARRYRNGKVTGVATAPPSPGTRTW</sequence>
<name>A0A8J3BS88_9ACTN</name>
<evidence type="ECO:0000313" key="3">
    <source>
        <dbReference type="Proteomes" id="UP000662200"/>
    </source>
</evidence>
<reference evidence="2" key="1">
    <citation type="journal article" date="2014" name="Int. J. Syst. Evol. Microbiol.">
        <title>Complete genome sequence of Corynebacterium casei LMG S-19264T (=DSM 44701T), isolated from a smear-ripened cheese.</title>
        <authorList>
            <consortium name="US DOE Joint Genome Institute (JGI-PGF)"/>
            <person name="Walter F."/>
            <person name="Albersmeier A."/>
            <person name="Kalinowski J."/>
            <person name="Ruckert C."/>
        </authorList>
    </citation>
    <scope>NUCLEOTIDE SEQUENCE</scope>
    <source>
        <strain evidence="2">JCM 3091</strain>
    </source>
</reference>
<dbReference type="AlphaFoldDB" id="A0A8J3BS88"/>
<comment type="caution">
    <text evidence="2">The sequence shown here is derived from an EMBL/GenBank/DDBJ whole genome shotgun (WGS) entry which is preliminary data.</text>
</comment>
<protein>
    <submittedName>
        <fullName evidence="2">Uncharacterized protein</fullName>
    </submittedName>
</protein>